<reference evidence="3 4" key="1">
    <citation type="submission" date="2022-04" db="EMBL/GenBank/DDBJ databases">
        <authorList>
            <person name="Grouzdev D.S."/>
            <person name="Pantiukh K.S."/>
            <person name="Krutkina M.S."/>
        </authorList>
    </citation>
    <scope>NUCLEOTIDE SEQUENCE [LARGE SCALE GENOMIC DNA]</scope>
    <source>
        <strain evidence="3 4">6x-1</strain>
    </source>
</reference>
<dbReference type="Pfam" id="PF01979">
    <property type="entry name" value="Amidohydro_1"/>
    <property type="match status" value="1"/>
</dbReference>
<keyword evidence="1" id="KW-0472">Membrane</keyword>
<dbReference type="InterPro" id="IPR006680">
    <property type="entry name" value="Amidohydro-rel"/>
</dbReference>
<dbReference type="Gene3D" id="3.20.20.140">
    <property type="entry name" value="Metal-dependent hydrolases"/>
    <property type="match status" value="1"/>
</dbReference>
<organism evidence="3 4">
    <name type="scientific">Ancylobacter crimeensis</name>
    <dbReference type="NCBI Taxonomy" id="2579147"/>
    <lineage>
        <taxon>Bacteria</taxon>
        <taxon>Pseudomonadati</taxon>
        <taxon>Pseudomonadota</taxon>
        <taxon>Alphaproteobacteria</taxon>
        <taxon>Hyphomicrobiales</taxon>
        <taxon>Xanthobacteraceae</taxon>
        <taxon>Ancylobacter</taxon>
    </lineage>
</organism>
<dbReference type="Proteomes" id="UP001203284">
    <property type="component" value="Unassembled WGS sequence"/>
</dbReference>
<name>A0ABT0DCW7_9HYPH</name>
<proteinExistence type="predicted"/>
<dbReference type="InterPro" id="IPR032466">
    <property type="entry name" value="Metal_Hydrolase"/>
</dbReference>
<evidence type="ECO:0000259" key="2">
    <source>
        <dbReference type="Pfam" id="PF01979"/>
    </source>
</evidence>
<dbReference type="InterPro" id="IPR006311">
    <property type="entry name" value="TAT_signal"/>
</dbReference>
<keyword evidence="1" id="KW-0812">Transmembrane</keyword>
<dbReference type="Gene3D" id="2.30.40.10">
    <property type="entry name" value="Urease, subunit C, domain 1"/>
    <property type="match status" value="1"/>
</dbReference>
<dbReference type="SUPFAM" id="SSF51338">
    <property type="entry name" value="Composite domain of metallo-dependent hydrolases"/>
    <property type="match status" value="2"/>
</dbReference>
<dbReference type="PROSITE" id="PS51318">
    <property type="entry name" value="TAT"/>
    <property type="match status" value="1"/>
</dbReference>
<protein>
    <submittedName>
        <fullName evidence="3">Amidohydrolase family protein</fullName>
    </submittedName>
</protein>
<keyword evidence="4" id="KW-1185">Reference proteome</keyword>
<dbReference type="InterPro" id="IPR051781">
    <property type="entry name" value="Metallo-dep_Hydrolase"/>
</dbReference>
<comment type="caution">
    <text evidence="3">The sequence shown here is derived from an EMBL/GenBank/DDBJ whole genome shotgun (WGS) entry which is preliminary data.</text>
</comment>
<dbReference type="PANTHER" id="PTHR43135:SF3">
    <property type="entry name" value="ALPHA-D-RIBOSE 1-METHYLPHOSPHONATE 5-TRIPHOSPHATE DIPHOSPHATASE"/>
    <property type="match status" value="1"/>
</dbReference>
<dbReference type="CDD" id="cd01299">
    <property type="entry name" value="Met_dep_hydrolase_A"/>
    <property type="match status" value="1"/>
</dbReference>
<dbReference type="SUPFAM" id="SSF51556">
    <property type="entry name" value="Metallo-dependent hydrolases"/>
    <property type="match status" value="1"/>
</dbReference>
<sequence>MMRLGRKYQHLARPPGCACCIPVPEGIAFKLEDFSRRRFLAGAGAAAIAGIIASPAGAQSAVPKTLFRQVRVFDGKADTLTAAAQVLVEGNRITVVDTTNSDPPTDASVIDCGGRVLMPGLIDAHWHAIYAAVPLNVLMSGDPGIIFATSTAEAGRTLLRGFTTVRDVGGPTFSFRQAIDIGIIEGPRIFPSGAMITTTSGHGDLRMPFEIPRDAGQLSLSERMGAAAIADSIGDLKQRVREQLAQGASQIKLVGSGGVSSPRAPLDVMTFGEADLRAAVEIASDWNTYVTVHAYTAQSVRRSIAAGVTCIEHAHLIDEETARLMAEKKVWLSTQPFLTMADTGSQTGSGAERAQQLFAGTPQLYGFVKRYGIRTAWGSDVLFSPALTDRQSLMLTHLANWYSNAEALRMATSQNAELLALSGARAPYQGKLGVVEKGALADLLVVDGNPLEDIRLLEDPGRNLAVVMKDGRISKNALRT</sequence>
<dbReference type="PANTHER" id="PTHR43135">
    <property type="entry name" value="ALPHA-D-RIBOSE 1-METHYLPHOSPHONATE 5-TRIPHOSPHATE DIPHOSPHATASE"/>
    <property type="match status" value="1"/>
</dbReference>
<evidence type="ECO:0000313" key="4">
    <source>
        <dbReference type="Proteomes" id="UP001203284"/>
    </source>
</evidence>
<evidence type="ECO:0000313" key="3">
    <source>
        <dbReference type="EMBL" id="MCK0197739.1"/>
    </source>
</evidence>
<gene>
    <name evidence="3" type="ORF">MWN34_12535</name>
</gene>
<dbReference type="InterPro" id="IPR011059">
    <property type="entry name" value="Metal-dep_hydrolase_composite"/>
</dbReference>
<feature type="transmembrane region" description="Helical" evidence="1">
    <location>
        <begin position="39"/>
        <end position="58"/>
    </location>
</feature>
<accession>A0ABT0DCW7</accession>
<dbReference type="EMBL" id="JALKCH010000007">
    <property type="protein sequence ID" value="MCK0197739.1"/>
    <property type="molecule type" value="Genomic_DNA"/>
</dbReference>
<dbReference type="InterPro" id="IPR057744">
    <property type="entry name" value="OTAase-like"/>
</dbReference>
<dbReference type="RefSeq" id="WP_247029630.1">
    <property type="nucleotide sequence ID" value="NZ_JALKCH010000007.1"/>
</dbReference>
<keyword evidence="1" id="KW-1133">Transmembrane helix</keyword>
<evidence type="ECO:0000256" key="1">
    <source>
        <dbReference type="SAM" id="Phobius"/>
    </source>
</evidence>
<feature type="domain" description="Amidohydrolase-related" evidence="2">
    <location>
        <begin position="116"/>
        <end position="473"/>
    </location>
</feature>